<reference evidence="1 2" key="1">
    <citation type="submission" date="2019-06" db="EMBL/GenBank/DDBJ databases">
        <title>Flavibacter putida gen. nov., sp. nov., a novel marine bacterium of the family Flavobacteriaceae isolated from coastal seawater.</title>
        <authorList>
            <person name="Feng X."/>
        </authorList>
    </citation>
    <scope>NUCLEOTIDE SEQUENCE [LARGE SCALE GENOMIC DNA]</scope>
    <source>
        <strain evidence="1 2">PLHSN227</strain>
    </source>
</reference>
<dbReference type="Proteomes" id="UP000317169">
    <property type="component" value="Unassembled WGS sequence"/>
</dbReference>
<evidence type="ECO:0000313" key="1">
    <source>
        <dbReference type="EMBL" id="TQD33835.1"/>
    </source>
</evidence>
<protein>
    <submittedName>
        <fullName evidence="1">Four helix bundle protein</fullName>
    </submittedName>
</protein>
<dbReference type="SUPFAM" id="SSF158446">
    <property type="entry name" value="IVS-encoded protein-like"/>
    <property type="match status" value="1"/>
</dbReference>
<organism evidence="1 2">
    <name type="scientific">Haloflavibacter putidus</name>
    <dbReference type="NCBI Taxonomy" id="2576776"/>
    <lineage>
        <taxon>Bacteria</taxon>
        <taxon>Pseudomonadati</taxon>
        <taxon>Bacteroidota</taxon>
        <taxon>Flavobacteriia</taxon>
        <taxon>Flavobacteriales</taxon>
        <taxon>Flavobacteriaceae</taxon>
        <taxon>Haloflavibacter</taxon>
    </lineage>
</organism>
<proteinExistence type="predicted"/>
<dbReference type="InterPro" id="IPR036583">
    <property type="entry name" value="23S_rRNA_IVS_sf"/>
</dbReference>
<name>A0A507ZG11_9FLAO</name>
<dbReference type="InterPro" id="IPR012657">
    <property type="entry name" value="23S_rRNA-intervening_sequence"/>
</dbReference>
<dbReference type="AlphaFoldDB" id="A0A507ZG11"/>
<dbReference type="EMBL" id="VIAR01000016">
    <property type="protein sequence ID" value="TQD33835.1"/>
    <property type="molecule type" value="Genomic_DNA"/>
</dbReference>
<gene>
    <name evidence="1" type="ORF">FKR84_12740</name>
</gene>
<evidence type="ECO:0000313" key="2">
    <source>
        <dbReference type="Proteomes" id="UP000317169"/>
    </source>
</evidence>
<dbReference type="PANTHER" id="PTHR38471:SF2">
    <property type="entry name" value="FOUR HELIX BUNDLE PROTEIN"/>
    <property type="match status" value="1"/>
</dbReference>
<dbReference type="Gene3D" id="1.20.1440.60">
    <property type="entry name" value="23S rRNA-intervening sequence"/>
    <property type="match status" value="1"/>
</dbReference>
<keyword evidence="2" id="KW-1185">Reference proteome</keyword>
<sequence length="59" mass="7033">MKSMNNFKFEELKVYQKSLDFVDLIYAQVKTFPKSERYNLSSQFRRASTSIPLNIRPVK</sequence>
<accession>A0A507ZG11</accession>
<dbReference type="Pfam" id="PF05635">
    <property type="entry name" value="23S_rRNA_IVP"/>
    <property type="match status" value="1"/>
</dbReference>
<dbReference type="NCBIfam" id="TIGR02436">
    <property type="entry name" value="four helix bundle protein"/>
    <property type="match status" value="1"/>
</dbReference>
<dbReference type="OrthoDB" id="9811959at2"/>
<comment type="caution">
    <text evidence="1">The sequence shown here is derived from an EMBL/GenBank/DDBJ whole genome shotgun (WGS) entry which is preliminary data.</text>
</comment>
<dbReference type="PANTHER" id="PTHR38471">
    <property type="entry name" value="FOUR HELIX BUNDLE PROTEIN"/>
    <property type="match status" value="1"/>
</dbReference>